<dbReference type="EnsemblPlants" id="Zm00001eb408550_T001">
    <property type="protein sequence ID" value="Zm00001eb408550_P001"/>
    <property type="gene ID" value="Zm00001eb408550"/>
</dbReference>
<reference evidence="2" key="2">
    <citation type="submission" date="2019-07" db="EMBL/GenBank/DDBJ databases">
        <authorList>
            <person name="Seetharam A."/>
            <person name="Woodhouse M."/>
            <person name="Cannon E."/>
        </authorList>
    </citation>
    <scope>NUCLEOTIDE SEQUENCE [LARGE SCALE GENOMIC DNA]</scope>
    <source>
        <strain evidence="2">cv. B73</strain>
    </source>
</reference>
<name>A0A804RFM3_MAIZE</name>
<evidence type="ECO:0008006" key="4">
    <source>
        <dbReference type="Google" id="ProtNLM"/>
    </source>
</evidence>
<keyword evidence="3" id="KW-1185">Reference proteome</keyword>
<accession>A0A804RFM3</accession>
<protein>
    <recommendedName>
        <fullName evidence="4">BED-type domain-containing protein</fullName>
    </recommendedName>
</protein>
<sequence length="379" mass="42546">MTFEVEEDDAHPRGRSNVTVTDEQGDCHRKGKGVIGASSSDVTGMSTMPENTVEVVTQNGRRVKLKGGIESPWSHGEPYGNSFSCNYCTSRIKGGGVTRLREHLGGLPGNVAACINVPLNVKAIMTDQVAIRRIRRRRNNDLTHYVERGVRESNKGLGTSSKARIPLDEEGQIQMALRELLREYDEERFYRSPSGSRFASCSANQQTRLDRFYRSPSVSQGPFDMDLAHIVDDAKRICRFFYNHNRLHAMMREKIGGELIRWNATRFLPKIMTAMAQIRGNLSKEKDLLDRIVGVIKKRLKYMVDDTLIVAAGALDPKTLYMTKLSRKSSTRHAVTLALKKLASSSKIASAAIEQYAFSVKKEDYLQGRKSNVQQLMDA</sequence>
<dbReference type="AlphaFoldDB" id="A0A804RFM3"/>
<reference evidence="2" key="3">
    <citation type="submission" date="2021-05" db="UniProtKB">
        <authorList>
            <consortium name="EnsemblPlants"/>
        </authorList>
    </citation>
    <scope>IDENTIFICATION</scope>
    <source>
        <strain evidence="2">cv. B73</strain>
    </source>
</reference>
<dbReference type="Proteomes" id="UP000007305">
    <property type="component" value="Chromosome 10"/>
</dbReference>
<dbReference type="PANTHER" id="PTHR46951:SF2">
    <property type="entry name" value="BED-TYPE DOMAIN-CONTAINING PROTEIN"/>
    <property type="match status" value="1"/>
</dbReference>
<feature type="compositionally biased region" description="Polar residues" evidence="1">
    <location>
        <begin position="37"/>
        <end position="46"/>
    </location>
</feature>
<reference evidence="3" key="1">
    <citation type="journal article" date="2009" name="Science">
        <title>The B73 maize genome: complexity, diversity, and dynamics.</title>
        <authorList>
            <person name="Schnable P.S."/>
            <person name="Ware D."/>
            <person name="Fulton R.S."/>
            <person name="Stein J.C."/>
            <person name="Wei F."/>
            <person name="Pasternak S."/>
            <person name="Liang C."/>
            <person name="Zhang J."/>
            <person name="Fulton L."/>
            <person name="Graves T.A."/>
            <person name="Minx P."/>
            <person name="Reily A.D."/>
            <person name="Courtney L."/>
            <person name="Kruchowski S.S."/>
            <person name="Tomlinson C."/>
            <person name="Strong C."/>
            <person name="Delehaunty K."/>
            <person name="Fronick C."/>
            <person name="Courtney B."/>
            <person name="Rock S.M."/>
            <person name="Belter E."/>
            <person name="Du F."/>
            <person name="Kim K."/>
            <person name="Abbott R.M."/>
            <person name="Cotton M."/>
            <person name="Levy A."/>
            <person name="Marchetto P."/>
            <person name="Ochoa K."/>
            <person name="Jackson S.M."/>
            <person name="Gillam B."/>
            <person name="Chen W."/>
            <person name="Yan L."/>
            <person name="Higginbotham J."/>
            <person name="Cardenas M."/>
            <person name="Waligorski J."/>
            <person name="Applebaum E."/>
            <person name="Phelps L."/>
            <person name="Falcone J."/>
            <person name="Kanchi K."/>
            <person name="Thane T."/>
            <person name="Scimone A."/>
            <person name="Thane N."/>
            <person name="Henke J."/>
            <person name="Wang T."/>
            <person name="Ruppert J."/>
            <person name="Shah N."/>
            <person name="Rotter K."/>
            <person name="Hodges J."/>
            <person name="Ingenthron E."/>
            <person name="Cordes M."/>
            <person name="Kohlberg S."/>
            <person name="Sgro J."/>
            <person name="Delgado B."/>
            <person name="Mead K."/>
            <person name="Chinwalla A."/>
            <person name="Leonard S."/>
            <person name="Crouse K."/>
            <person name="Collura K."/>
            <person name="Kudrna D."/>
            <person name="Currie J."/>
            <person name="He R."/>
            <person name="Angelova A."/>
            <person name="Rajasekar S."/>
            <person name="Mueller T."/>
            <person name="Lomeli R."/>
            <person name="Scara G."/>
            <person name="Ko A."/>
            <person name="Delaney K."/>
            <person name="Wissotski M."/>
            <person name="Lopez G."/>
            <person name="Campos D."/>
            <person name="Braidotti M."/>
            <person name="Ashley E."/>
            <person name="Golser W."/>
            <person name="Kim H."/>
            <person name="Lee S."/>
            <person name="Lin J."/>
            <person name="Dujmic Z."/>
            <person name="Kim W."/>
            <person name="Talag J."/>
            <person name="Zuccolo A."/>
            <person name="Fan C."/>
            <person name="Sebastian A."/>
            <person name="Kramer M."/>
            <person name="Spiegel L."/>
            <person name="Nascimento L."/>
            <person name="Zutavern T."/>
            <person name="Miller B."/>
            <person name="Ambroise C."/>
            <person name="Muller S."/>
            <person name="Spooner W."/>
            <person name="Narechania A."/>
            <person name="Ren L."/>
            <person name="Wei S."/>
            <person name="Kumari S."/>
            <person name="Faga B."/>
            <person name="Levy M.J."/>
            <person name="McMahan L."/>
            <person name="Van Buren P."/>
            <person name="Vaughn M.W."/>
            <person name="Ying K."/>
            <person name="Yeh C.-T."/>
            <person name="Emrich S.J."/>
            <person name="Jia Y."/>
            <person name="Kalyanaraman A."/>
            <person name="Hsia A.-P."/>
            <person name="Barbazuk W.B."/>
            <person name="Baucom R.S."/>
            <person name="Brutnell T.P."/>
            <person name="Carpita N.C."/>
            <person name="Chaparro C."/>
            <person name="Chia J.-M."/>
            <person name="Deragon J.-M."/>
            <person name="Estill J.C."/>
            <person name="Fu Y."/>
            <person name="Jeddeloh J.A."/>
            <person name="Han Y."/>
            <person name="Lee H."/>
            <person name="Li P."/>
            <person name="Lisch D.R."/>
            <person name="Liu S."/>
            <person name="Liu Z."/>
            <person name="Nagel D.H."/>
            <person name="McCann M.C."/>
            <person name="SanMiguel P."/>
            <person name="Myers A.M."/>
            <person name="Nettleton D."/>
            <person name="Nguyen J."/>
            <person name="Penning B.W."/>
            <person name="Ponnala L."/>
            <person name="Schneider K.L."/>
            <person name="Schwartz D.C."/>
            <person name="Sharma A."/>
            <person name="Soderlund C."/>
            <person name="Springer N.M."/>
            <person name="Sun Q."/>
            <person name="Wang H."/>
            <person name="Waterman M."/>
            <person name="Westerman R."/>
            <person name="Wolfgruber T.K."/>
            <person name="Yang L."/>
            <person name="Yu Y."/>
            <person name="Zhang L."/>
            <person name="Zhou S."/>
            <person name="Zhu Q."/>
            <person name="Bennetzen J.L."/>
            <person name="Dawe R.K."/>
            <person name="Jiang J."/>
            <person name="Jiang N."/>
            <person name="Presting G.G."/>
            <person name="Wessler S.R."/>
            <person name="Aluru S."/>
            <person name="Martienssen R.A."/>
            <person name="Clifton S.W."/>
            <person name="McCombie W.R."/>
            <person name="Wing R.A."/>
            <person name="Wilson R.K."/>
        </authorList>
    </citation>
    <scope>NUCLEOTIDE SEQUENCE [LARGE SCALE GENOMIC DNA]</scope>
    <source>
        <strain evidence="3">cv. B73</strain>
    </source>
</reference>
<proteinExistence type="predicted"/>
<evidence type="ECO:0000256" key="1">
    <source>
        <dbReference type="SAM" id="MobiDB-lite"/>
    </source>
</evidence>
<evidence type="ECO:0000313" key="2">
    <source>
        <dbReference type="EnsemblPlants" id="Zm00001eb408550_P001"/>
    </source>
</evidence>
<dbReference type="InParanoid" id="A0A804RFM3"/>
<dbReference type="PANTHER" id="PTHR46951">
    <property type="entry name" value="BED-TYPE DOMAIN-CONTAINING PROTEIN"/>
    <property type="match status" value="1"/>
</dbReference>
<evidence type="ECO:0000313" key="3">
    <source>
        <dbReference type="Proteomes" id="UP000007305"/>
    </source>
</evidence>
<dbReference type="Gramene" id="Zm00001eb408550_T001">
    <property type="protein sequence ID" value="Zm00001eb408550_P001"/>
    <property type="gene ID" value="Zm00001eb408550"/>
</dbReference>
<organism evidence="2 3">
    <name type="scientific">Zea mays</name>
    <name type="common">Maize</name>
    <dbReference type="NCBI Taxonomy" id="4577"/>
    <lineage>
        <taxon>Eukaryota</taxon>
        <taxon>Viridiplantae</taxon>
        <taxon>Streptophyta</taxon>
        <taxon>Embryophyta</taxon>
        <taxon>Tracheophyta</taxon>
        <taxon>Spermatophyta</taxon>
        <taxon>Magnoliopsida</taxon>
        <taxon>Liliopsida</taxon>
        <taxon>Poales</taxon>
        <taxon>Poaceae</taxon>
        <taxon>PACMAD clade</taxon>
        <taxon>Panicoideae</taxon>
        <taxon>Andropogonodae</taxon>
        <taxon>Andropogoneae</taxon>
        <taxon>Tripsacinae</taxon>
        <taxon>Zea</taxon>
    </lineage>
</organism>
<feature type="region of interest" description="Disordered" evidence="1">
    <location>
        <begin position="1"/>
        <end position="46"/>
    </location>
</feature>